<organism evidence="4 5">
    <name type="scientific">Cryoendolithus antarcticus</name>
    <dbReference type="NCBI Taxonomy" id="1507870"/>
    <lineage>
        <taxon>Eukaryota</taxon>
        <taxon>Fungi</taxon>
        <taxon>Dikarya</taxon>
        <taxon>Ascomycota</taxon>
        <taxon>Pezizomycotina</taxon>
        <taxon>Dothideomycetes</taxon>
        <taxon>Dothideomycetidae</taxon>
        <taxon>Cladosporiales</taxon>
        <taxon>Cladosporiaceae</taxon>
        <taxon>Cryoendolithus</taxon>
    </lineage>
</organism>
<feature type="region of interest" description="Disordered" evidence="1">
    <location>
        <begin position="427"/>
        <end position="465"/>
    </location>
</feature>
<feature type="compositionally biased region" description="Acidic residues" evidence="1">
    <location>
        <begin position="534"/>
        <end position="545"/>
    </location>
</feature>
<keyword evidence="3" id="KW-0732">Signal</keyword>
<keyword evidence="2" id="KW-1133">Transmembrane helix</keyword>
<reference evidence="5" key="1">
    <citation type="submission" date="2017-03" db="EMBL/GenBank/DDBJ databases">
        <title>Genomes of endolithic fungi from Antarctica.</title>
        <authorList>
            <person name="Coleine C."/>
            <person name="Masonjones S."/>
            <person name="Stajich J.E."/>
        </authorList>
    </citation>
    <scope>NUCLEOTIDE SEQUENCE [LARGE SCALE GENOMIC DNA]</scope>
    <source>
        <strain evidence="5">CCFEE 5527</strain>
    </source>
</reference>
<dbReference type="EMBL" id="NAJO01000007">
    <property type="protein sequence ID" value="OQO11071.1"/>
    <property type="molecule type" value="Genomic_DNA"/>
</dbReference>
<dbReference type="Proteomes" id="UP000192596">
    <property type="component" value="Unassembled WGS sequence"/>
</dbReference>
<evidence type="ECO:0000256" key="2">
    <source>
        <dbReference type="SAM" id="Phobius"/>
    </source>
</evidence>
<keyword evidence="2" id="KW-0812">Transmembrane</keyword>
<keyword evidence="5" id="KW-1185">Reference proteome</keyword>
<feature type="compositionally biased region" description="Pro residues" evidence="1">
    <location>
        <begin position="437"/>
        <end position="447"/>
    </location>
</feature>
<feature type="transmembrane region" description="Helical" evidence="2">
    <location>
        <begin position="60"/>
        <end position="81"/>
    </location>
</feature>
<feature type="compositionally biased region" description="Low complexity" evidence="1">
    <location>
        <begin position="296"/>
        <end position="311"/>
    </location>
</feature>
<keyword evidence="2" id="KW-0472">Membrane</keyword>
<evidence type="ECO:0000313" key="4">
    <source>
        <dbReference type="EMBL" id="OQO11071.1"/>
    </source>
</evidence>
<sequence length="551" mass="60290">MRRPLNCLTTAAVLLITRATPTSAGLWTIDIDRSPAPSPEDGPPFSAHASRNRSLLPYQITGIAASYLGTLLILAVFLLTIGRRMRRRALNVGFVNRGTEMVKPLSTAFDPSPISPVSVRTLPWRSPKGKKKGVRSPNGSMRSGLSNTVSPGMQSVASFDSNVVEADRARRQEEMEKLYAAVMARDEQKGQSSNVQEQYGGPPPQYSRPRPPRLLTDAPALRHLQPENAQYPISPLSPMSPRSPIRAIYPPDTTMPPLPQGPTSPIRAEHPTTPLTPIFPRENQASDLPLRDRATSVGSSRTYASASSGSGNTKKLRKSMRHLKISSPMIRPDIDDNSDGARTPLSPRFYTDPGIPPEPPTSRTTDTVDSQAYPPTTPGTPWQYEERVDEVRDLPLAHPQRPVPAQTAAAAQSAGYQYSTRAQALTDHASLRADPTRPGPSRTPPRTLPFRSQPQHFPPISAGPTKTTFLEVTRNQRFGNGLGTGGMRTAGLATPYSPYMPFTPLTPVTPRLTTRAERRARQREERDLRGAAIAEEDEVKEDGEMWGDGYA</sequence>
<proteinExistence type="predicted"/>
<feature type="region of interest" description="Disordered" evidence="1">
    <location>
        <begin position="513"/>
        <end position="551"/>
    </location>
</feature>
<feature type="compositionally biased region" description="Basic residues" evidence="1">
    <location>
        <begin position="314"/>
        <end position="324"/>
    </location>
</feature>
<evidence type="ECO:0000256" key="3">
    <source>
        <dbReference type="SAM" id="SignalP"/>
    </source>
</evidence>
<feature type="chain" id="PRO_5012461181" evidence="3">
    <location>
        <begin position="25"/>
        <end position="551"/>
    </location>
</feature>
<dbReference type="InParanoid" id="A0A1V8TIJ4"/>
<gene>
    <name evidence="4" type="ORF">B0A48_05326</name>
</gene>
<feature type="compositionally biased region" description="Basic and acidic residues" evidence="1">
    <location>
        <begin position="514"/>
        <end position="529"/>
    </location>
</feature>
<feature type="region of interest" description="Disordered" evidence="1">
    <location>
        <begin position="120"/>
        <end position="156"/>
    </location>
</feature>
<feature type="compositionally biased region" description="Polar residues" evidence="1">
    <location>
        <begin position="361"/>
        <end position="374"/>
    </location>
</feature>
<protein>
    <submittedName>
        <fullName evidence="4">Uncharacterized protein</fullName>
    </submittedName>
</protein>
<evidence type="ECO:0000313" key="5">
    <source>
        <dbReference type="Proteomes" id="UP000192596"/>
    </source>
</evidence>
<comment type="caution">
    <text evidence="4">The sequence shown here is derived from an EMBL/GenBank/DDBJ whole genome shotgun (WGS) entry which is preliminary data.</text>
</comment>
<feature type="signal peptide" evidence="3">
    <location>
        <begin position="1"/>
        <end position="24"/>
    </location>
</feature>
<dbReference type="OrthoDB" id="4524805at2759"/>
<accession>A0A1V8TIJ4</accession>
<feature type="region of interest" description="Disordered" evidence="1">
    <location>
        <begin position="295"/>
        <end position="382"/>
    </location>
</feature>
<feature type="region of interest" description="Disordered" evidence="1">
    <location>
        <begin position="186"/>
        <end position="211"/>
    </location>
</feature>
<name>A0A1V8TIJ4_9PEZI</name>
<dbReference type="AlphaFoldDB" id="A0A1V8TIJ4"/>
<evidence type="ECO:0000256" key="1">
    <source>
        <dbReference type="SAM" id="MobiDB-lite"/>
    </source>
</evidence>
<feature type="compositionally biased region" description="Polar residues" evidence="1">
    <location>
        <begin position="137"/>
        <end position="156"/>
    </location>
</feature>